<reference evidence="4" key="1">
    <citation type="submission" date="2022-12" db="EMBL/GenBank/DDBJ databases">
        <authorList>
            <person name="Petersen C."/>
        </authorList>
    </citation>
    <scope>NUCLEOTIDE SEQUENCE</scope>
    <source>
        <strain evidence="4">IBT 35675</strain>
    </source>
</reference>
<sequence>MDPLSAVANIAALIGLLELSCRVGKKTYELISAIKHASEEVAKLKIELEEIEFLMVNLTRYCRKYQYQHPLTVPESHSALERICDTLRGLRVEYGSIEEIIKKNTLTRPGARDKLRGIKEKMRFAIGGKLAASQKILERYKLQLSSSLQILAGFNDLAMYERIGKLAHTFSGLGHATQPTADNAPLMNNRSSAKTKKPTNHEKGSIRAPNDRNDSCWMGNEEMRSAVLPLMLLKPNIEEALHLFLSQRSGQTSLSSQDAAWIGDELKNLLAKCHESAATNLRKQETDDMKPHVQSHGLRKTAINVTGLDLQNQTVSVQNEDITSASCLLQESPTGKTSVRLKFIRNVQSGDTTISDVLFLLAPNPSISRDGVIVSLSRLHSALKQPKIQRWMSTFPVVEPNSPGFACVKLNDIEKLRTLLKTRQVSPSMRSTENESLLSLAARLLRFEMCELLLNEGADPNNCRSDGASAIYDVRNAFWYRQENHQVPKALLSQILRLLIRSGCDVNSVALAGSPLHFTISPSISGAEDIQEAEIATLVNLIICLGGEIEYRNTDGLTPLLHNACNPGVHGNTVLRELLQWGADPHAQTLLGEGALHLAIAYSVPVSGHDIPGLRSLQGRLELLLQAGCDPGLKEGKGHTPSDFALSSPRIWFQWCFAIVKIENLSIAHILGQEFPSSDQNGTTHAEKMLDSNQGEHVDQNSSDWEFCSDSEDELCDSKDIGSARACSDLKHIFISWDGKFPWSVDPSCADCGQLCRDGDIQRRKWAAWRVFQGLLRYTPTSR</sequence>
<evidence type="ECO:0000256" key="3">
    <source>
        <dbReference type="SAM" id="MobiDB-lite"/>
    </source>
</evidence>
<organism evidence="4 5">
    <name type="scientific">Penicillium brevicompactum</name>
    <dbReference type="NCBI Taxonomy" id="5074"/>
    <lineage>
        <taxon>Eukaryota</taxon>
        <taxon>Fungi</taxon>
        <taxon>Dikarya</taxon>
        <taxon>Ascomycota</taxon>
        <taxon>Pezizomycotina</taxon>
        <taxon>Eurotiomycetes</taxon>
        <taxon>Eurotiomycetidae</taxon>
        <taxon>Eurotiales</taxon>
        <taxon>Aspergillaceae</taxon>
        <taxon>Penicillium</taxon>
    </lineage>
</organism>
<dbReference type="Gene3D" id="1.25.40.20">
    <property type="entry name" value="Ankyrin repeat-containing domain"/>
    <property type="match status" value="2"/>
</dbReference>
<dbReference type="PANTHER" id="PTHR24189">
    <property type="entry name" value="MYOTROPHIN"/>
    <property type="match status" value="1"/>
</dbReference>
<proteinExistence type="predicted"/>
<gene>
    <name evidence="4" type="ORF">N7541_012002</name>
</gene>
<dbReference type="AlphaFoldDB" id="A0A9W9QXD4"/>
<evidence type="ECO:0000313" key="4">
    <source>
        <dbReference type="EMBL" id="KAJ5342878.1"/>
    </source>
</evidence>
<dbReference type="InterPro" id="IPR050745">
    <property type="entry name" value="Multifunctional_regulatory"/>
</dbReference>
<comment type="caution">
    <text evidence="4">The sequence shown here is derived from an EMBL/GenBank/DDBJ whole genome shotgun (WGS) entry which is preliminary data.</text>
</comment>
<keyword evidence="2" id="KW-0040">ANK repeat</keyword>
<reference evidence="4" key="2">
    <citation type="journal article" date="2023" name="IMA Fungus">
        <title>Comparative genomic study of the Penicillium genus elucidates a diverse pangenome and 15 lateral gene transfer events.</title>
        <authorList>
            <person name="Petersen C."/>
            <person name="Sorensen T."/>
            <person name="Nielsen M.R."/>
            <person name="Sondergaard T.E."/>
            <person name="Sorensen J.L."/>
            <person name="Fitzpatrick D.A."/>
            <person name="Frisvad J.C."/>
            <person name="Nielsen K.L."/>
        </authorList>
    </citation>
    <scope>NUCLEOTIDE SEQUENCE</scope>
    <source>
        <strain evidence="4">IBT 35675</strain>
    </source>
</reference>
<protein>
    <recommendedName>
        <fullName evidence="6">Ankyrin repeat protein</fullName>
    </recommendedName>
</protein>
<evidence type="ECO:0000256" key="2">
    <source>
        <dbReference type="ARBA" id="ARBA00023043"/>
    </source>
</evidence>
<evidence type="ECO:0000256" key="1">
    <source>
        <dbReference type="ARBA" id="ARBA00022737"/>
    </source>
</evidence>
<dbReference type="EMBL" id="JAPZBR010000008">
    <property type="protein sequence ID" value="KAJ5342878.1"/>
    <property type="molecule type" value="Genomic_DNA"/>
</dbReference>
<evidence type="ECO:0008006" key="6">
    <source>
        <dbReference type="Google" id="ProtNLM"/>
    </source>
</evidence>
<keyword evidence="5" id="KW-1185">Reference proteome</keyword>
<accession>A0A9W9QXD4</accession>
<dbReference type="SUPFAM" id="SSF48403">
    <property type="entry name" value="Ankyrin repeat"/>
    <property type="match status" value="1"/>
</dbReference>
<feature type="compositionally biased region" description="Polar residues" evidence="3">
    <location>
        <begin position="178"/>
        <end position="192"/>
    </location>
</feature>
<feature type="region of interest" description="Disordered" evidence="3">
    <location>
        <begin position="178"/>
        <end position="216"/>
    </location>
</feature>
<keyword evidence="1" id="KW-0677">Repeat</keyword>
<feature type="compositionally biased region" description="Basic and acidic residues" evidence="3">
    <location>
        <begin position="199"/>
        <end position="214"/>
    </location>
</feature>
<dbReference type="InterPro" id="IPR036770">
    <property type="entry name" value="Ankyrin_rpt-contain_sf"/>
</dbReference>
<evidence type="ECO:0000313" key="5">
    <source>
        <dbReference type="Proteomes" id="UP001148299"/>
    </source>
</evidence>
<dbReference type="PANTHER" id="PTHR24189:SF50">
    <property type="entry name" value="ANKYRIN REPEAT AND SOCS BOX PROTEIN 2"/>
    <property type="match status" value="1"/>
</dbReference>
<dbReference type="Proteomes" id="UP001148299">
    <property type="component" value="Unassembled WGS sequence"/>
</dbReference>
<name>A0A9W9QXD4_PENBR</name>